<dbReference type="EMBL" id="JRRC01488034">
    <property type="protein sequence ID" value="KHG08061.1"/>
    <property type="molecule type" value="Genomic_DNA"/>
</dbReference>
<evidence type="ECO:0000256" key="1">
    <source>
        <dbReference type="SAM" id="Phobius"/>
    </source>
</evidence>
<organism evidence="2 3">
    <name type="scientific">Gossypium arboreum</name>
    <name type="common">Tree cotton</name>
    <name type="synonym">Gossypium nanking</name>
    <dbReference type="NCBI Taxonomy" id="29729"/>
    <lineage>
        <taxon>Eukaryota</taxon>
        <taxon>Viridiplantae</taxon>
        <taxon>Streptophyta</taxon>
        <taxon>Embryophyta</taxon>
        <taxon>Tracheophyta</taxon>
        <taxon>Spermatophyta</taxon>
        <taxon>Magnoliopsida</taxon>
        <taxon>eudicotyledons</taxon>
        <taxon>Gunneridae</taxon>
        <taxon>Pentapetalae</taxon>
        <taxon>rosids</taxon>
        <taxon>malvids</taxon>
        <taxon>Malvales</taxon>
        <taxon>Malvaceae</taxon>
        <taxon>Malvoideae</taxon>
        <taxon>Gossypium</taxon>
    </lineage>
</organism>
<protein>
    <submittedName>
        <fullName evidence="2">Uncharacterized protein</fullName>
    </submittedName>
</protein>
<feature type="transmembrane region" description="Helical" evidence="1">
    <location>
        <begin position="12"/>
        <end position="31"/>
    </location>
</feature>
<keyword evidence="1" id="KW-0472">Membrane</keyword>
<evidence type="ECO:0000313" key="3">
    <source>
        <dbReference type="Proteomes" id="UP000032142"/>
    </source>
</evidence>
<comment type="caution">
    <text evidence="2">The sequence shown here is derived from an EMBL/GenBank/DDBJ whole genome shotgun (WGS) entry which is preliminary data.</text>
</comment>
<accession>A0A0B0NAF2</accession>
<dbReference type="Proteomes" id="UP000032142">
    <property type="component" value="Unassembled WGS sequence"/>
</dbReference>
<keyword evidence="1" id="KW-1133">Transmembrane helix</keyword>
<sequence>MVHSFYPDFSCAILEVGFLLCLLCICTISFMDYAHLILQLRVVLWVQSVLLC</sequence>
<dbReference type="AlphaFoldDB" id="A0A0B0NAF2"/>
<evidence type="ECO:0000313" key="2">
    <source>
        <dbReference type="EMBL" id="KHG08061.1"/>
    </source>
</evidence>
<proteinExistence type="predicted"/>
<name>A0A0B0NAF2_GOSAR</name>
<gene>
    <name evidence="2" type="ORF">F383_35154</name>
</gene>
<keyword evidence="3" id="KW-1185">Reference proteome</keyword>
<reference evidence="3" key="1">
    <citation type="submission" date="2014-09" db="EMBL/GenBank/DDBJ databases">
        <authorList>
            <person name="Mudge J."/>
            <person name="Ramaraj T."/>
            <person name="Lindquist I.E."/>
            <person name="Bharti A.K."/>
            <person name="Sundararajan A."/>
            <person name="Cameron C.T."/>
            <person name="Woodward J.E."/>
            <person name="May G.D."/>
            <person name="Brubaker C."/>
            <person name="Broadhvest J."/>
            <person name="Wilkins T.A."/>
        </authorList>
    </citation>
    <scope>NUCLEOTIDE SEQUENCE</scope>
    <source>
        <strain evidence="3">cv. AKA8401</strain>
    </source>
</reference>
<keyword evidence="1" id="KW-0812">Transmembrane</keyword>